<accession>A0A919ELH7</accession>
<reference evidence="1" key="1">
    <citation type="journal article" date="2014" name="Int. J. Syst. Evol. Microbiol.">
        <title>Complete genome sequence of Corynebacterium casei LMG S-19264T (=DSM 44701T), isolated from a smear-ripened cheese.</title>
        <authorList>
            <consortium name="US DOE Joint Genome Institute (JGI-PGF)"/>
            <person name="Walter F."/>
            <person name="Albersmeier A."/>
            <person name="Kalinowski J."/>
            <person name="Ruckert C."/>
        </authorList>
    </citation>
    <scope>NUCLEOTIDE SEQUENCE</scope>
    <source>
        <strain evidence="1">KCTC 42731</strain>
    </source>
</reference>
<evidence type="ECO:0000313" key="1">
    <source>
        <dbReference type="EMBL" id="GHF99613.1"/>
    </source>
</evidence>
<organism evidence="1 2">
    <name type="scientific">Thalassotalea marina</name>
    <dbReference type="NCBI Taxonomy" id="1673741"/>
    <lineage>
        <taxon>Bacteria</taxon>
        <taxon>Pseudomonadati</taxon>
        <taxon>Pseudomonadota</taxon>
        <taxon>Gammaproteobacteria</taxon>
        <taxon>Alteromonadales</taxon>
        <taxon>Colwelliaceae</taxon>
        <taxon>Thalassotalea</taxon>
    </lineage>
</organism>
<reference evidence="1" key="2">
    <citation type="submission" date="2020-09" db="EMBL/GenBank/DDBJ databases">
        <authorList>
            <person name="Sun Q."/>
            <person name="Kim S."/>
        </authorList>
    </citation>
    <scope>NUCLEOTIDE SEQUENCE</scope>
    <source>
        <strain evidence="1">KCTC 42731</strain>
    </source>
</reference>
<dbReference type="EMBL" id="BNCK01000007">
    <property type="protein sequence ID" value="GHF99613.1"/>
    <property type="molecule type" value="Genomic_DNA"/>
</dbReference>
<comment type="caution">
    <text evidence="1">The sequence shown here is derived from an EMBL/GenBank/DDBJ whole genome shotgun (WGS) entry which is preliminary data.</text>
</comment>
<keyword evidence="2" id="KW-1185">Reference proteome</keyword>
<evidence type="ECO:0000313" key="2">
    <source>
        <dbReference type="Proteomes" id="UP000623842"/>
    </source>
</evidence>
<sequence length="114" mass="13739">MILIVVAALFLHFFPQPKLTQWYHEQKETVLEMFNTATDTKVRLNPNKIYRNLSKDLSSFNEQEQEYLKEITETRSNVKSFYFEYCDKPKRTPRLHQKNQETVCNVIKPYQSLF</sequence>
<proteinExistence type="predicted"/>
<dbReference type="Proteomes" id="UP000623842">
    <property type="component" value="Unassembled WGS sequence"/>
</dbReference>
<name>A0A919ELH7_9GAMM</name>
<protein>
    <submittedName>
        <fullName evidence="1">Uncharacterized protein</fullName>
    </submittedName>
</protein>
<dbReference type="AlphaFoldDB" id="A0A919ELH7"/>
<gene>
    <name evidence="1" type="ORF">GCM10017161_30120</name>
</gene>